<accession>A0A3E2HQ41</accession>
<dbReference type="SUPFAM" id="SSF54373">
    <property type="entry name" value="FAD-linked reductases, C-terminal domain"/>
    <property type="match status" value="1"/>
</dbReference>
<comment type="caution">
    <text evidence="7">The sequence shown here is derived from an EMBL/GenBank/DDBJ whole genome shotgun (WGS) entry which is preliminary data.</text>
</comment>
<dbReference type="EMBL" id="NCSJ02000008">
    <property type="protein sequence ID" value="RFU35457.1"/>
    <property type="molecule type" value="Genomic_DNA"/>
</dbReference>
<feature type="domain" description="FAD-binding" evidence="6">
    <location>
        <begin position="303"/>
        <end position="364"/>
    </location>
</feature>
<dbReference type="GO" id="GO:0004497">
    <property type="term" value="F:monooxygenase activity"/>
    <property type="evidence" value="ECO:0007669"/>
    <property type="project" value="UniProtKB-KW"/>
</dbReference>
<dbReference type="PANTHER" id="PTHR13789">
    <property type="entry name" value="MONOOXYGENASE"/>
    <property type="match status" value="1"/>
</dbReference>
<evidence type="ECO:0000256" key="1">
    <source>
        <dbReference type="ARBA" id="ARBA00007992"/>
    </source>
</evidence>
<feature type="domain" description="FAD-binding" evidence="6">
    <location>
        <begin position="15"/>
        <end position="150"/>
    </location>
</feature>
<feature type="non-terminal residue" evidence="7">
    <location>
        <position position="1"/>
    </location>
</feature>
<dbReference type="PRINTS" id="PR00420">
    <property type="entry name" value="RNGMNOXGNASE"/>
</dbReference>
<keyword evidence="3" id="KW-0274">FAD</keyword>
<keyword evidence="2" id="KW-0285">Flavoprotein</keyword>
<dbReference type="SUPFAM" id="SSF51905">
    <property type="entry name" value="FAD/NAD(P)-binding domain"/>
    <property type="match status" value="1"/>
</dbReference>
<dbReference type="AlphaFoldDB" id="A0A3E2HQ41"/>
<keyword evidence="8" id="KW-1185">Reference proteome</keyword>
<dbReference type="InterPro" id="IPR036188">
    <property type="entry name" value="FAD/NAD-bd_sf"/>
</dbReference>
<evidence type="ECO:0000256" key="3">
    <source>
        <dbReference type="ARBA" id="ARBA00022827"/>
    </source>
</evidence>
<comment type="similarity">
    <text evidence="1">Belongs to the paxM FAD-dependent monooxygenase family.</text>
</comment>
<dbReference type="Gene3D" id="3.50.50.60">
    <property type="entry name" value="FAD/NAD(P)-binding domain"/>
    <property type="match status" value="1"/>
</dbReference>
<evidence type="ECO:0000256" key="2">
    <source>
        <dbReference type="ARBA" id="ARBA00022630"/>
    </source>
</evidence>
<evidence type="ECO:0000259" key="6">
    <source>
        <dbReference type="Pfam" id="PF01494"/>
    </source>
</evidence>
<organism evidence="7 8">
    <name type="scientific">Scytalidium lignicola</name>
    <name type="common">Hyphomycete</name>
    <dbReference type="NCBI Taxonomy" id="5539"/>
    <lineage>
        <taxon>Eukaryota</taxon>
        <taxon>Fungi</taxon>
        <taxon>Dikarya</taxon>
        <taxon>Ascomycota</taxon>
        <taxon>Pezizomycotina</taxon>
        <taxon>Leotiomycetes</taxon>
        <taxon>Leotiomycetes incertae sedis</taxon>
        <taxon>Scytalidium</taxon>
    </lineage>
</organism>
<dbReference type="InterPro" id="IPR002938">
    <property type="entry name" value="FAD-bd"/>
</dbReference>
<evidence type="ECO:0000313" key="7">
    <source>
        <dbReference type="EMBL" id="RFU35457.1"/>
    </source>
</evidence>
<dbReference type="GO" id="GO:0071949">
    <property type="term" value="F:FAD binding"/>
    <property type="evidence" value="ECO:0007669"/>
    <property type="project" value="InterPro"/>
</dbReference>
<protein>
    <recommendedName>
        <fullName evidence="6">FAD-binding domain-containing protein</fullName>
    </recommendedName>
</protein>
<reference evidence="7 8" key="1">
    <citation type="submission" date="2018-05" db="EMBL/GenBank/DDBJ databases">
        <title>Draft genome sequence of Scytalidium lignicola DSM 105466, a ubiquitous saprotrophic fungus.</title>
        <authorList>
            <person name="Buettner E."/>
            <person name="Gebauer A.M."/>
            <person name="Hofrichter M."/>
            <person name="Liers C."/>
            <person name="Kellner H."/>
        </authorList>
    </citation>
    <scope>NUCLEOTIDE SEQUENCE [LARGE SCALE GENOMIC DNA]</scope>
    <source>
        <strain evidence="7 8">DSM 105466</strain>
    </source>
</reference>
<name>A0A3E2HQ41_SCYLI</name>
<evidence type="ECO:0000313" key="8">
    <source>
        <dbReference type="Proteomes" id="UP000258309"/>
    </source>
</evidence>
<gene>
    <name evidence="7" type="ORF">B7463_g841</name>
</gene>
<feature type="non-terminal residue" evidence="7">
    <location>
        <position position="416"/>
    </location>
</feature>
<evidence type="ECO:0000256" key="4">
    <source>
        <dbReference type="ARBA" id="ARBA00023002"/>
    </source>
</evidence>
<dbReference type="STRING" id="5539.A0A3E2HQ41"/>
<keyword evidence="4" id="KW-0560">Oxidoreductase</keyword>
<dbReference type="Pfam" id="PF01494">
    <property type="entry name" value="FAD_binding_3"/>
    <property type="match status" value="2"/>
</dbReference>
<sequence>MNGTPDVHTTNPLDLNVLIVGSGICGLTAAIACKEKGFNVTVLEALEQFTHVGAGLSIAANSTRVLLGMGLRESLDKAGGIIKRVRFHNNTGDTVLAERLFEDSEIKLGYPAWMIHRGDLHDVLLQKARDVKVDIKMGALVIDFDGQAPSVTLQDGTVLNADVILSYRSRARSCLKGRRDEPRFSGNSCFRALIPCSELDDPELAPLIDWAYPSNYCWVGDGQFVVAYPVRQGKSYNIVLTQPAIHTKGDKFVVNANQDEVVELYKHWDPRLVKILKKLPQENVLEWKLCDLDPLDSWILPGGKIVLLGDAAHAVLPSSSMGAAMGIEDGAAIAELLARAKDKSQIPAVIKAFQDLRLPRCTDVMLSGRHNVARWKTMEADSESTQATHGVSVNDSFWDYDIKREAKKIAIEAIEV</sequence>
<dbReference type="InterPro" id="IPR050493">
    <property type="entry name" value="FAD-dep_Monooxygenase_BioMet"/>
</dbReference>
<evidence type="ECO:0000256" key="5">
    <source>
        <dbReference type="ARBA" id="ARBA00023033"/>
    </source>
</evidence>
<dbReference type="PANTHER" id="PTHR13789:SF236">
    <property type="entry name" value="MONOOXYGENASE, PUTATIVE (AFU_ORTHOLOGUE AFUA_6G12060)-RELATED"/>
    <property type="match status" value="1"/>
</dbReference>
<keyword evidence="5" id="KW-0503">Monooxygenase</keyword>
<dbReference type="Proteomes" id="UP000258309">
    <property type="component" value="Unassembled WGS sequence"/>
</dbReference>
<proteinExistence type="inferred from homology"/>
<dbReference type="OrthoDB" id="16820at2759"/>